<feature type="region of interest" description="Disordered" evidence="1">
    <location>
        <begin position="30"/>
        <end position="60"/>
    </location>
</feature>
<evidence type="ECO:0000313" key="3">
    <source>
        <dbReference type="Proteomes" id="UP000324091"/>
    </source>
</evidence>
<keyword evidence="3" id="KW-1185">Reference proteome</keyword>
<feature type="region of interest" description="Disordered" evidence="1">
    <location>
        <begin position="1"/>
        <end position="20"/>
    </location>
</feature>
<comment type="caution">
    <text evidence="2">The sequence shown here is derived from an EMBL/GenBank/DDBJ whole genome shotgun (WGS) entry which is preliminary data.</text>
</comment>
<dbReference type="AlphaFoldDB" id="A0A5C6NY97"/>
<dbReference type="EMBL" id="RHFK02000008">
    <property type="protein sequence ID" value="TWW72293.1"/>
    <property type="molecule type" value="Genomic_DNA"/>
</dbReference>
<proteinExistence type="predicted"/>
<evidence type="ECO:0000313" key="2">
    <source>
        <dbReference type="EMBL" id="TWW72293.1"/>
    </source>
</evidence>
<dbReference type="Proteomes" id="UP000324091">
    <property type="component" value="Chromosome 16"/>
</dbReference>
<sequence>MPRVTGASLRRGRGPSCDISAENKLASSKTYYSRQDIKEGKGKPNRKSPLGSGQQSAWSTLRGCPPITGLYRCGGNGCLEWSRGPGRILVLASSPARVFTRISANNVTRQRELCSSLAQSSYSRRNGGLTGSWCTTKTEERGGWTAGVVKPG</sequence>
<reference evidence="2 3" key="1">
    <citation type="submission" date="2019-04" db="EMBL/GenBank/DDBJ databases">
        <title>Chromosome genome assembly for Takifugu flavidus.</title>
        <authorList>
            <person name="Xiao S."/>
        </authorList>
    </citation>
    <scope>NUCLEOTIDE SEQUENCE [LARGE SCALE GENOMIC DNA]</scope>
    <source>
        <strain evidence="2">HTHZ2018</strain>
        <tissue evidence="2">Muscle</tissue>
    </source>
</reference>
<evidence type="ECO:0000256" key="1">
    <source>
        <dbReference type="SAM" id="MobiDB-lite"/>
    </source>
</evidence>
<gene>
    <name evidence="2" type="ORF">D4764_16G0007900</name>
</gene>
<organism evidence="2 3">
    <name type="scientific">Takifugu flavidus</name>
    <name type="common">sansaifugu</name>
    <dbReference type="NCBI Taxonomy" id="433684"/>
    <lineage>
        <taxon>Eukaryota</taxon>
        <taxon>Metazoa</taxon>
        <taxon>Chordata</taxon>
        <taxon>Craniata</taxon>
        <taxon>Vertebrata</taxon>
        <taxon>Euteleostomi</taxon>
        <taxon>Actinopterygii</taxon>
        <taxon>Neopterygii</taxon>
        <taxon>Teleostei</taxon>
        <taxon>Neoteleostei</taxon>
        <taxon>Acanthomorphata</taxon>
        <taxon>Eupercaria</taxon>
        <taxon>Tetraodontiformes</taxon>
        <taxon>Tetradontoidea</taxon>
        <taxon>Tetraodontidae</taxon>
        <taxon>Takifugu</taxon>
    </lineage>
</organism>
<protein>
    <submittedName>
        <fullName evidence="2">Uncharacterized protein</fullName>
    </submittedName>
</protein>
<name>A0A5C6NY97_9TELE</name>
<accession>A0A5C6NY97</accession>